<gene>
    <name evidence="2" type="ORF">LWI28_003416</name>
</gene>
<keyword evidence="3" id="KW-1185">Reference proteome</keyword>
<comment type="caution">
    <text evidence="2">The sequence shown here is derived from an EMBL/GenBank/DDBJ whole genome shotgun (WGS) entry which is preliminary data.</text>
</comment>
<feature type="compositionally biased region" description="Low complexity" evidence="1">
    <location>
        <begin position="49"/>
        <end position="64"/>
    </location>
</feature>
<evidence type="ECO:0000313" key="3">
    <source>
        <dbReference type="Proteomes" id="UP001064489"/>
    </source>
</evidence>
<evidence type="ECO:0000313" key="2">
    <source>
        <dbReference type="EMBL" id="KAI9185017.1"/>
    </source>
</evidence>
<organism evidence="2 3">
    <name type="scientific">Acer negundo</name>
    <name type="common">Box elder</name>
    <dbReference type="NCBI Taxonomy" id="4023"/>
    <lineage>
        <taxon>Eukaryota</taxon>
        <taxon>Viridiplantae</taxon>
        <taxon>Streptophyta</taxon>
        <taxon>Embryophyta</taxon>
        <taxon>Tracheophyta</taxon>
        <taxon>Spermatophyta</taxon>
        <taxon>Magnoliopsida</taxon>
        <taxon>eudicotyledons</taxon>
        <taxon>Gunneridae</taxon>
        <taxon>Pentapetalae</taxon>
        <taxon>rosids</taxon>
        <taxon>malvids</taxon>
        <taxon>Sapindales</taxon>
        <taxon>Sapindaceae</taxon>
        <taxon>Hippocastanoideae</taxon>
        <taxon>Acereae</taxon>
        <taxon>Acer</taxon>
    </lineage>
</organism>
<feature type="compositionally biased region" description="Basic residues" evidence="1">
    <location>
        <begin position="86"/>
        <end position="103"/>
    </location>
</feature>
<feature type="compositionally biased region" description="Basic and acidic residues" evidence="1">
    <location>
        <begin position="104"/>
        <end position="118"/>
    </location>
</feature>
<reference evidence="2" key="2">
    <citation type="submission" date="2023-02" db="EMBL/GenBank/DDBJ databases">
        <authorList>
            <person name="Swenson N.G."/>
            <person name="Wegrzyn J.L."/>
            <person name="Mcevoy S.L."/>
        </authorList>
    </citation>
    <scope>NUCLEOTIDE SEQUENCE</scope>
    <source>
        <strain evidence="2">91603</strain>
        <tissue evidence="2">Leaf</tissue>
    </source>
</reference>
<accession>A0AAD5J494</accession>
<dbReference type="EMBL" id="JAJSOW010000100">
    <property type="protein sequence ID" value="KAI9185017.1"/>
    <property type="molecule type" value="Genomic_DNA"/>
</dbReference>
<sequence length="153" mass="17383">MAYVFLFSAHTEPLNSKVAKKKPPDPAVSVKRSYVCDDDDGDMFRKQWPLQIQPQSISPQKPKLNQQWPPRNTDHLTSRQQPSSIKGKKRDKSDGKRKRRRLAARRDQAAGRRSREPEPPGVANLVGGCGEVDTYEMTVEIKIMVSSRRLRSG</sequence>
<protein>
    <submittedName>
        <fullName evidence="2">Uncharacterized protein</fullName>
    </submittedName>
</protein>
<proteinExistence type="predicted"/>
<reference evidence="2" key="1">
    <citation type="journal article" date="2022" name="Plant J.">
        <title>Strategies of tolerance reflected in two North American maple genomes.</title>
        <authorList>
            <person name="McEvoy S.L."/>
            <person name="Sezen U.U."/>
            <person name="Trouern-Trend A."/>
            <person name="McMahon S.M."/>
            <person name="Schaberg P.G."/>
            <person name="Yang J."/>
            <person name="Wegrzyn J.L."/>
            <person name="Swenson N.G."/>
        </authorList>
    </citation>
    <scope>NUCLEOTIDE SEQUENCE</scope>
    <source>
        <strain evidence="2">91603</strain>
    </source>
</reference>
<name>A0AAD5J494_ACENE</name>
<feature type="region of interest" description="Disordered" evidence="1">
    <location>
        <begin position="13"/>
        <end position="125"/>
    </location>
</feature>
<evidence type="ECO:0000256" key="1">
    <source>
        <dbReference type="SAM" id="MobiDB-lite"/>
    </source>
</evidence>
<dbReference type="Proteomes" id="UP001064489">
    <property type="component" value="Chromosome 3"/>
</dbReference>
<dbReference type="AlphaFoldDB" id="A0AAD5J494"/>